<reference evidence="1" key="1">
    <citation type="submission" date="2021-06" db="EMBL/GenBank/DDBJ databases">
        <authorList>
            <person name="Kallberg Y."/>
            <person name="Tangrot J."/>
            <person name="Rosling A."/>
        </authorList>
    </citation>
    <scope>NUCLEOTIDE SEQUENCE</scope>
    <source>
        <strain evidence="1">IL203A</strain>
    </source>
</reference>
<protein>
    <submittedName>
        <fullName evidence="1">15767_t:CDS:1</fullName>
    </submittedName>
</protein>
<gene>
    <name evidence="1" type="ORF">DHETER_LOCUS3138</name>
</gene>
<feature type="non-terminal residue" evidence="1">
    <location>
        <position position="1"/>
    </location>
</feature>
<keyword evidence="2" id="KW-1185">Reference proteome</keyword>
<dbReference type="EMBL" id="CAJVPU010002590">
    <property type="protein sequence ID" value="CAG8503954.1"/>
    <property type="molecule type" value="Genomic_DNA"/>
</dbReference>
<comment type="caution">
    <text evidence="1">The sequence shown here is derived from an EMBL/GenBank/DDBJ whole genome shotgun (WGS) entry which is preliminary data.</text>
</comment>
<evidence type="ECO:0000313" key="2">
    <source>
        <dbReference type="Proteomes" id="UP000789702"/>
    </source>
</evidence>
<name>A0ACA9L0D3_9GLOM</name>
<sequence>ISYVYWNLKTRYPANSLLQTMFIHAPFSLYHAWILIIAILTIYATFTPDRPIAYDPVAIETVNNEATIEAATVYYESPSIFVQILVILGLLFMECTAIGYIEKFKGDLAGAAVIAWTLYGVWSEQQDAIIRWTAFALAVVTTIHILKPLTLKYVFKRGDAPIFG</sequence>
<organism evidence="1 2">
    <name type="scientific">Dentiscutata heterogama</name>
    <dbReference type="NCBI Taxonomy" id="1316150"/>
    <lineage>
        <taxon>Eukaryota</taxon>
        <taxon>Fungi</taxon>
        <taxon>Fungi incertae sedis</taxon>
        <taxon>Mucoromycota</taxon>
        <taxon>Glomeromycotina</taxon>
        <taxon>Glomeromycetes</taxon>
        <taxon>Diversisporales</taxon>
        <taxon>Gigasporaceae</taxon>
        <taxon>Dentiscutata</taxon>
    </lineage>
</organism>
<dbReference type="Proteomes" id="UP000789702">
    <property type="component" value="Unassembled WGS sequence"/>
</dbReference>
<accession>A0ACA9L0D3</accession>
<evidence type="ECO:0000313" key="1">
    <source>
        <dbReference type="EMBL" id="CAG8503954.1"/>
    </source>
</evidence>
<proteinExistence type="predicted"/>